<dbReference type="Proteomes" id="UP000434850">
    <property type="component" value="Unassembled WGS sequence"/>
</dbReference>
<evidence type="ECO:0000256" key="9">
    <source>
        <dbReference type="ARBA" id="ARBA00023065"/>
    </source>
</evidence>
<keyword evidence="9" id="KW-0406">Ion transport</keyword>
<evidence type="ECO:0000259" key="15">
    <source>
        <dbReference type="Pfam" id="PF02563"/>
    </source>
</evidence>
<dbReference type="Gene3D" id="3.10.560.10">
    <property type="entry name" value="Outer membrane lipoprotein wza domain like"/>
    <property type="match status" value="1"/>
</dbReference>
<evidence type="ECO:0000256" key="13">
    <source>
        <dbReference type="ARBA" id="ARBA00023237"/>
    </source>
</evidence>
<evidence type="ECO:0000256" key="12">
    <source>
        <dbReference type="ARBA" id="ARBA00023139"/>
    </source>
</evidence>
<dbReference type="PANTHER" id="PTHR33619:SF3">
    <property type="entry name" value="POLYSACCHARIDE EXPORT PROTEIN GFCE-RELATED"/>
    <property type="match status" value="1"/>
</dbReference>
<accession>A0A6I4IGM4</accession>
<keyword evidence="12" id="KW-0564">Palmitate</keyword>
<evidence type="ECO:0000313" key="18">
    <source>
        <dbReference type="Proteomes" id="UP000434850"/>
    </source>
</evidence>
<evidence type="ECO:0000256" key="6">
    <source>
        <dbReference type="ARBA" id="ARBA00022692"/>
    </source>
</evidence>
<keyword evidence="13" id="KW-0998">Cell outer membrane</keyword>
<sequence length="270" mass="30211">MKNNKLPIVAQFLGLFVALVFFSSCSYRSKNTLFHTREKLNVDSVKDVYVMQRGSDPDQKAHIISRNDIITIRNLQNPNLISGLSSGMEFATTAMVYRVDVDSTVALPVIGRVNLVGLTIIQAENKLKEIYQKPPLMLRDPIINILVTNAKVTVLGEVGRQGNFLLTKERTSLIELLGDAGGLTPRSNKKTVQIIRGNPKDPQVIYVNMRNIDVLASDKIYLQNNDIVYVQPNRFSLGLEQLQQTLPFLSAFTLLLNTGLLIDRLSNSNR</sequence>
<dbReference type="AlphaFoldDB" id="A0A6I4IGM4"/>
<evidence type="ECO:0000256" key="8">
    <source>
        <dbReference type="ARBA" id="ARBA00023047"/>
    </source>
</evidence>
<evidence type="ECO:0000259" key="16">
    <source>
        <dbReference type="Pfam" id="PF22461"/>
    </source>
</evidence>
<keyword evidence="10" id="KW-0626">Porin</keyword>
<comment type="similarity">
    <text evidence="2">Belongs to the BexD/CtrA/VexA family.</text>
</comment>
<dbReference type="PANTHER" id="PTHR33619">
    <property type="entry name" value="POLYSACCHARIDE EXPORT PROTEIN GFCE-RELATED"/>
    <property type="match status" value="1"/>
</dbReference>
<dbReference type="EMBL" id="WQLA01000007">
    <property type="protein sequence ID" value="MVN92768.1"/>
    <property type="molecule type" value="Genomic_DNA"/>
</dbReference>
<dbReference type="GO" id="GO:0009279">
    <property type="term" value="C:cell outer membrane"/>
    <property type="evidence" value="ECO:0007669"/>
    <property type="project" value="UniProtKB-SubCell"/>
</dbReference>
<evidence type="ECO:0000256" key="2">
    <source>
        <dbReference type="ARBA" id="ARBA00009450"/>
    </source>
</evidence>
<gene>
    <name evidence="17" type="ORF">GO816_16660</name>
</gene>
<comment type="subcellular location">
    <subcellularLocation>
        <location evidence="1">Cell outer membrane</location>
        <topology evidence="1">Multi-pass membrane protein</topology>
    </subcellularLocation>
</comment>
<keyword evidence="18" id="KW-1185">Reference proteome</keyword>
<keyword evidence="8" id="KW-0625">Polysaccharide transport</keyword>
<keyword evidence="5" id="KW-0762">Sugar transport</keyword>
<evidence type="ECO:0000256" key="5">
    <source>
        <dbReference type="ARBA" id="ARBA00022597"/>
    </source>
</evidence>
<evidence type="ECO:0000256" key="14">
    <source>
        <dbReference type="ARBA" id="ARBA00023288"/>
    </source>
</evidence>
<dbReference type="GO" id="GO:0015159">
    <property type="term" value="F:polysaccharide transmembrane transporter activity"/>
    <property type="evidence" value="ECO:0007669"/>
    <property type="project" value="InterPro"/>
</dbReference>
<keyword evidence="14" id="KW-0449">Lipoprotein</keyword>
<protein>
    <submittedName>
        <fullName evidence="17">Uncharacterized protein</fullName>
    </submittedName>
</protein>
<feature type="domain" description="Polysaccharide export protein N-terminal" evidence="15">
    <location>
        <begin position="58"/>
        <end position="147"/>
    </location>
</feature>
<keyword evidence="11" id="KW-0472">Membrane</keyword>
<evidence type="ECO:0000256" key="11">
    <source>
        <dbReference type="ARBA" id="ARBA00023136"/>
    </source>
</evidence>
<keyword evidence="4" id="KW-1134">Transmembrane beta strand</keyword>
<dbReference type="PROSITE" id="PS51257">
    <property type="entry name" value="PROKAR_LIPOPROTEIN"/>
    <property type="match status" value="1"/>
</dbReference>
<dbReference type="InterPro" id="IPR003715">
    <property type="entry name" value="Poly_export_N"/>
</dbReference>
<dbReference type="RefSeq" id="WP_157543084.1">
    <property type="nucleotide sequence ID" value="NZ_WQLA01000007.1"/>
</dbReference>
<dbReference type="InterPro" id="IPR049712">
    <property type="entry name" value="Poly_export"/>
</dbReference>
<dbReference type="InterPro" id="IPR054765">
    <property type="entry name" value="SLBB_dom"/>
</dbReference>
<dbReference type="Pfam" id="PF22461">
    <property type="entry name" value="SLBB_2"/>
    <property type="match status" value="1"/>
</dbReference>
<comment type="caution">
    <text evidence="17">The sequence shown here is derived from an EMBL/GenBank/DDBJ whole genome shotgun (WGS) entry which is preliminary data.</text>
</comment>
<evidence type="ECO:0000256" key="1">
    <source>
        <dbReference type="ARBA" id="ARBA00004571"/>
    </source>
</evidence>
<evidence type="ECO:0000256" key="3">
    <source>
        <dbReference type="ARBA" id="ARBA00022448"/>
    </source>
</evidence>
<dbReference type="OrthoDB" id="937431at2"/>
<evidence type="ECO:0000313" key="17">
    <source>
        <dbReference type="EMBL" id="MVN92768.1"/>
    </source>
</evidence>
<organism evidence="17 18">
    <name type="scientific">Mucilaginibacter aquatilis</name>
    <dbReference type="NCBI Taxonomy" id="1517760"/>
    <lineage>
        <taxon>Bacteria</taxon>
        <taxon>Pseudomonadati</taxon>
        <taxon>Bacteroidota</taxon>
        <taxon>Sphingobacteriia</taxon>
        <taxon>Sphingobacteriales</taxon>
        <taxon>Sphingobacteriaceae</taxon>
        <taxon>Mucilaginibacter</taxon>
    </lineage>
</organism>
<evidence type="ECO:0000256" key="7">
    <source>
        <dbReference type="ARBA" id="ARBA00022729"/>
    </source>
</evidence>
<dbReference type="GO" id="GO:0046930">
    <property type="term" value="C:pore complex"/>
    <property type="evidence" value="ECO:0007669"/>
    <property type="project" value="UniProtKB-KW"/>
</dbReference>
<keyword evidence="6" id="KW-0812">Transmembrane</keyword>
<evidence type="ECO:0000256" key="4">
    <source>
        <dbReference type="ARBA" id="ARBA00022452"/>
    </source>
</evidence>
<dbReference type="Pfam" id="PF02563">
    <property type="entry name" value="Poly_export"/>
    <property type="match status" value="1"/>
</dbReference>
<dbReference type="GO" id="GO:0015288">
    <property type="term" value="F:porin activity"/>
    <property type="evidence" value="ECO:0007669"/>
    <property type="project" value="UniProtKB-KW"/>
</dbReference>
<evidence type="ECO:0000256" key="10">
    <source>
        <dbReference type="ARBA" id="ARBA00023114"/>
    </source>
</evidence>
<keyword evidence="7" id="KW-0732">Signal</keyword>
<reference evidence="17 18" key="1">
    <citation type="submission" date="2019-12" db="EMBL/GenBank/DDBJ databases">
        <title>Mucilaginibacter sp. HME9299 genome sequencing and assembly.</title>
        <authorList>
            <person name="Kang H."/>
            <person name="Kim H."/>
            <person name="Joh K."/>
        </authorList>
    </citation>
    <scope>NUCLEOTIDE SEQUENCE [LARGE SCALE GENOMIC DNA]</scope>
    <source>
        <strain evidence="17 18">HME9299</strain>
    </source>
</reference>
<keyword evidence="3" id="KW-0813">Transport</keyword>
<name>A0A6I4IGM4_9SPHI</name>
<proteinExistence type="inferred from homology"/>
<feature type="domain" description="SLBB" evidence="16">
    <location>
        <begin position="151"/>
        <end position="230"/>
    </location>
</feature>
<dbReference type="GO" id="GO:0006811">
    <property type="term" value="P:monoatomic ion transport"/>
    <property type="evidence" value="ECO:0007669"/>
    <property type="project" value="UniProtKB-KW"/>
</dbReference>